<accession>A0ABU0AV94</accession>
<name>A0ABU0AV94_9FIRM</name>
<protein>
    <submittedName>
        <fullName evidence="3">Pyruvate/2-oxoacid:ferredoxin oxidoreductase gamma subunit/rubrerythrin</fullName>
    </submittedName>
</protein>
<dbReference type="Proteomes" id="UP001236559">
    <property type="component" value="Unassembled WGS sequence"/>
</dbReference>
<dbReference type="SUPFAM" id="SSF47240">
    <property type="entry name" value="Ferritin-like"/>
    <property type="match status" value="1"/>
</dbReference>
<proteinExistence type="predicted"/>
<dbReference type="SUPFAM" id="SSF53323">
    <property type="entry name" value="Pyruvate-ferredoxin oxidoreductase, PFOR, domain III"/>
    <property type="match status" value="1"/>
</dbReference>
<sequence length="387" mass="43357">MTTRKIVMAGFGGQGVMAMGQLISYAGMLEGKHVSWYPSYGPEMRGGAANCSVVVSTDPVGSPIIAVADDVVVMNEPSLELFESHVKPGGNLLLNSSLVQSEPTRKDINIYKIPVNDIAGQIGNPRVANMVMLGAYLKVTGLVEKDSIIAAFTKVYGDKKKKLIPINEKAIGEGQNAVGSPQASNLEGKVNRTPEQNYSLRGGENPQEISYINDIRKMDKEDEEKIFSSELNIVKQALLNEIEGINYFKVSASQFSGQETAKIFESLAHQADEHVEYLMRLKDQIEKHEAGIFDKIKSAFETQKEEEWSKIKAERTPMALSIFNLGMTIKRNNIEFYEKASEKSAIEDAKKLYKELAYWENFQLGQLKEQYEMLKREWWSDQSFAPY</sequence>
<dbReference type="Gene3D" id="3.40.920.10">
    <property type="entry name" value="Pyruvate-ferredoxin oxidoreductase, PFOR, domain III"/>
    <property type="match status" value="1"/>
</dbReference>
<dbReference type="InterPro" id="IPR002869">
    <property type="entry name" value="Pyrv_flavodox_OxRed_cen"/>
</dbReference>
<keyword evidence="3" id="KW-0670">Pyruvate</keyword>
<evidence type="ECO:0000313" key="3">
    <source>
        <dbReference type="EMBL" id="MDQ0274731.1"/>
    </source>
</evidence>
<comment type="caution">
    <text evidence="3">The sequence shown here is derived from an EMBL/GenBank/DDBJ whole genome shotgun (WGS) entry which is preliminary data.</text>
</comment>
<dbReference type="InterPro" id="IPR052554">
    <property type="entry name" value="2-oxoglutarate_synth_KorC"/>
</dbReference>
<evidence type="ECO:0000313" key="4">
    <source>
        <dbReference type="Proteomes" id="UP001236559"/>
    </source>
</evidence>
<dbReference type="Gene3D" id="1.20.1260.10">
    <property type="match status" value="1"/>
</dbReference>
<dbReference type="PANTHER" id="PTHR42730">
    <property type="entry name" value="2-OXOGLUTARATE SYNTHASE SUBUNIT KORC"/>
    <property type="match status" value="1"/>
</dbReference>
<organism evidence="3 4">
    <name type="scientific">Peptoniphilus koenoeneniae</name>
    <dbReference type="NCBI Taxonomy" id="507751"/>
    <lineage>
        <taxon>Bacteria</taxon>
        <taxon>Bacillati</taxon>
        <taxon>Bacillota</taxon>
        <taxon>Tissierellia</taxon>
        <taxon>Tissierellales</taxon>
        <taxon>Peptoniphilaceae</taxon>
        <taxon>Peptoniphilus</taxon>
    </lineage>
</organism>
<reference evidence="3 4" key="1">
    <citation type="submission" date="2023-07" db="EMBL/GenBank/DDBJ databases">
        <title>Genomic Encyclopedia of Type Strains, Phase IV (KMG-IV): sequencing the most valuable type-strain genomes for metagenomic binning, comparative biology and taxonomic classification.</title>
        <authorList>
            <person name="Goeker M."/>
        </authorList>
    </citation>
    <scope>NUCLEOTIDE SEQUENCE [LARGE SCALE GENOMIC DNA]</scope>
    <source>
        <strain evidence="3 4">DSM 22616</strain>
    </source>
</reference>
<keyword evidence="1" id="KW-0560">Oxidoreductase</keyword>
<dbReference type="EMBL" id="JAUSTN010000003">
    <property type="protein sequence ID" value="MDQ0274731.1"/>
    <property type="molecule type" value="Genomic_DNA"/>
</dbReference>
<evidence type="ECO:0000259" key="2">
    <source>
        <dbReference type="Pfam" id="PF01558"/>
    </source>
</evidence>
<gene>
    <name evidence="3" type="ORF">J2S72_000748</name>
</gene>
<feature type="domain" description="Pyruvate/ketoisovalerate oxidoreductase catalytic" evidence="2">
    <location>
        <begin position="12"/>
        <end position="174"/>
    </location>
</feature>
<dbReference type="InterPro" id="IPR019752">
    <property type="entry name" value="Pyrv/ketoisovalerate_OxRed_cat"/>
</dbReference>
<dbReference type="Pfam" id="PF01558">
    <property type="entry name" value="POR"/>
    <property type="match status" value="1"/>
</dbReference>
<dbReference type="PANTHER" id="PTHR42730:SF1">
    <property type="entry name" value="2-OXOGLUTARATE SYNTHASE SUBUNIT KORC"/>
    <property type="match status" value="1"/>
</dbReference>
<dbReference type="CDD" id="cd01045">
    <property type="entry name" value="Ferritin_like_AB"/>
    <property type="match status" value="1"/>
</dbReference>
<dbReference type="RefSeq" id="WP_023055882.1">
    <property type="nucleotide sequence ID" value="NZ_JAUSTN010000003.1"/>
</dbReference>
<keyword evidence="4" id="KW-1185">Reference proteome</keyword>
<dbReference type="InterPro" id="IPR009078">
    <property type="entry name" value="Ferritin-like_SF"/>
</dbReference>
<dbReference type="InterPro" id="IPR012347">
    <property type="entry name" value="Ferritin-like"/>
</dbReference>
<evidence type="ECO:0000256" key="1">
    <source>
        <dbReference type="ARBA" id="ARBA00023002"/>
    </source>
</evidence>